<sequence>MNVSGPAAANTIIAQPSAATAPSQPSSDGAGASGSAIGSASAAKSDSVSLSPLAKSLHDESLTVFNALSTEQRSALSALVDSGKMTGEEVHDALKERLKEARTKAFGAGFRMFANDSAGLYFGDQPPSIDDMRDALRSTLERRSALFDRMTSLEQDGKAGTDEHAALAKELAASDMNPLLNRKPPDNRAMLSPFHGIETGESRLMKTKTEVNAFEKLRASGFDIAGLDSRLRGLGEKDAQAIVAERAKLSGYGRVAQDREFSIDDASVRLLDPHFAGAGAQDTEAMARINEGRAFRAAADQSADAVRSYLKSKGMNVVEVPSSVLKKL</sequence>
<feature type="compositionally biased region" description="Low complexity" evidence="1">
    <location>
        <begin position="11"/>
        <end position="38"/>
    </location>
</feature>
<keyword evidence="3" id="KW-1185">Reference proteome</keyword>
<name>A0ABS4SIU2_9PROT</name>
<proteinExistence type="predicted"/>
<dbReference type="Proteomes" id="UP000781958">
    <property type="component" value="Unassembled WGS sequence"/>
</dbReference>
<accession>A0ABS4SIU2</accession>
<reference evidence="2 3" key="1">
    <citation type="submission" date="2021-03" db="EMBL/GenBank/DDBJ databases">
        <title>Genomic Encyclopedia of Type Strains, Phase III (KMG-III): the genomes of soil and plant-associated and newly described type strains.</title>
        <authorList>
            <person name="Whitman W."/>
        </authorList>
    </citation>
    <scope>NUCLEOTIDE SEQUENCE [LARGE SCALE GENOMIC DNA]</scope>
    <source>
        <strain evidence="2 3">IMMIB AFH-6</strain>
    </source>
</reference>
<dbReference type="RefSeq" id="WP_209766337.1">
    <property type="nucleotide sequence ID" value="NZ_JAGINP010000006.1"/>
</dbReference>
<protein>
    <submittedName>
        <fullName evidence="2">Uncharacterized protein</fullName>
    </submittedName>
</protein>
<feature type="region of interest" description="Disordered" evidence="1">
    <location>
        <begin position="1"/>
        <end position="38"/>
    </location>
</feature>
<gene>
    <name evidence="2" type="ORF">J2851_002251</name>
</gene>
<comment type="caution">
    <text evidence="2">The sequence shown here is derived from an EMBL/GenBank/DDBJ whole genome shotgun (WGS) entry which is preliminary data.</text>
</comment>
<dbReference type="EMBL" id="JAGINP010000006">
    <property type="protein sequence ID" value="MBP2292481.1"/>
    <property type="molecule type" value="Genomic_DNA"/>
</dbReference>
<evidence type="ECO:0000313" key="2">
    <source>
        <dbReference type="EMBL" id="MBP2292481.1"/>
    </source>
</evidence>
<evidence type="ECO:0000313" key="3">
    <source>
        <dbReference type="Proteomes" id="UP000781958"/>
    </source>
</evidence>
<organism evidence="2 3">
    <name type="scientific">Azospirillum rugosum</name>
    <dbReference type="NCBI Taxonomy" id="416170"/>
    <lineage>
        <taxon>Bacteria</taxon>
        <taxon>Pseudomonadati</taxon>
        <taxon>Pseudomonadota</taxon>
        <taxon>Alphaproteobacteria</taxon>
        <taxon>Rhodospirillales</taxon>
        <taxon>Azospirillaceae</taxon>
        <taxon>Azospirillum</taxon>
    </lineage>
</organism>
<evidence type="ECO:0000256" key="1">
    <source>
        <dbReference type="SAM" id="MobiDB-lite"/>
    </source>
</evidence>